<dbReference type="Pfam" id="PF04377">
    <property type="entry name" value="ATE_C"/>
    <property type="match status" value="1"/>
</dbReference>
<dbReference type="InterPro" id="IPR030700">
    <property type="entry name" value="N-end_Aminoacyl_Trfase"/>
</dbReference>
<dbReference type="GO" id="GO:0005737">
    <property type="term" value="C:cytoplasm"/>
    <property type="evidence" value="ECO:0007669"/>
    <property type="project" value="TreeGrafter"/>
</dbReference>
<feature type="compositionally biased region" description="Acidic residues" evidence="5">
    <location>
        <begin position="356"/>
        <end position="367"/>
    </location>
</feature>
<dbReference type="PANTHER" id="PTHR21367:SF1">
    <property type="entry name" value="ARGINYL-TRNA--PROTEIN TRANSFERASE 1"/>
    <property type="match status" value="1"/>
</dbReference>
<feature type="domain" description="N-end aminoacyl transferase N-terminal" evidence="6">
    <location>
        <begin position="22"/>
        <end position="91"/>
    </location>
</feature>
<evidence type="ECO:0000256" key="1">
    <source>
        <dbReference type="ARBA" id="ARBA00009991"/>
    </source>
</evidence>
<dbReference type="Proteomes" id="UP001412239">
    <property type="component" value="Unassembled WGS sequence"/>
</dbReference>
<sequence>MSIDAHNPVTLISYMGSTRHGRCGYCTKSTSCSFYLRSYDLTVTDYQILLDRGWRRSGTLLYKPHMTLSCCPQYTIRVDATTIKTSRDQRQTLHKWSRYVLGESYVQECASRYPRSKEEKRRQQSEFNLVETVHGPEYSTLQGLERVPPEPAHKFEVSLEPTVFTEEKYELYENYQRTVHNDPVWQITRNDFTNFLCKSPLKNTTTPTGMRLGSYHQCYRVDGRLVAMGVLDLLPHCVSGVYFMYHEDYRAWGFGKLSACREAALAREGGYQYYYMGFYIHSCPKMWYKREYGPCHLLDPETYAWNLFDGKLERLLDKHGYVGASTIRLHGATEKNDVSEKAPGSAPSGNMIEAGDQYESEEEDEDVPPGFVFSTKMPGIMTKREIEDFDARTLRFQLAGSEITAKELEELDLATYIDDSLVALRANAGVFAGFGMLLGCIKDSDYRYKEVMDRFGYHMPLLGNYIF</sequence>
<dbReference type="AlphaFoldDB" id="A0A292PPK0"/>
<name>A0A292PPK0_9PEZI</name>
<accession>A0A292PPK0</accession>
<keyword evidence="4" id="KW-0012">Acyltransferase</keyword>
<evidence type="ECO:0000256" key="4">
    <source>
        <dbReference type="ARBA" id="ARBA00023315"/>
    </source>
</evidence>
<evidence type="ECO:0000259" key="6">
    <source>
        <dbReference type="Pfam" id="PF04376"/>
    </source>
</evidence>
<dbReference type="Pfam" id="PF04376">
    <property type="entry name" value="ATE_N"/>
    <property type="match status" value="1"/>
</dbReference>
<gene>
    <name evidence="8" type="ORF">GSTUAT00006373001</name>
</gene>
<comment type="similarity">
    <text evidence="1">Belongs to the R-transferase family.</text>
</comment>
<dbReference type="InterPro" id="IPR007471">
    <property type="entry name" value="N-end_Aminoacyl_Trfase_N"/>
</dbReference>
<dbReference type="InterPro" id="IPR007472">
    <property type="entry name" value="N-end_Aminoacyl_Trfase_C"/>
</dbReference>
<evidence type="ECO:0000313" key="9">
    <source>
        <dbReference type="Proteomes" id="UP001412239"/>
    </source>
</evidence>
<evidence type="ECO:0000259" key="7">
    <source>
        <dbReference type="Pfam" id="PF04377"/>
    </source>
</evidence>
<proteinExistence type="inferred from homology"/>
<feature type="domain" description="N-end rule aminoacyl transferase C-terminal" evidence="7">
    <location>
        <begin position="167"/>
        <end position="299"/>
    </location>
</feature>
<dbReference type="EC" id="2.3.2.8" evidence="2"/>
<dbReference type="SUPFAM" id="SSF55729">
    <property type="entry name" value="Acyl-CoA N-acyltransferases (Nat)"/>
    <property type="match status" value="1"/>
</dbReference>
<keyword evidence="9" id="KW-1185">Reference proteome</keyword>
<reference evidence="8" key="1">
    <citation type="submission" date="2015-10" db="EMBL/GenBank/DDBJ databases">
        <authorList>
            <person name="Regsiter A."/>
            <person name="william w."/>
        </authorList>
    </citation>
    <scope>NUCLEOTIDE SEQUENCE</scope>
    <source>
        <strain evidence="8">Montdore</strain>
    </source>
</reference>
<organism evidence="8 9">
    <name type="scientific">Tuber aestivum</name>
    <name type="common">summer truffle</name>
    <dbReference type="NCBI Taxonomy" id="59557"/>
    <lineage>
        <taxon>Eukaryota</taxon>
        <taxon>Fungi</taxon>
        <taxon>Dikarya</taxon>
        <taxon>Ascomycota</taxon>
        <taxon>Pezizomycotina</taxon>
        <taxon>Pezizomycetes</taxon>
        <taxon>Pezizales</taxon>
        <taxon>Tuberaceae</taxon>
        <taxon>Tuber</taxon>
    </lineage>
</organism>
<evidence type="ECO:0000256" key="2">
    <source>
        <dbReference type="ARBA" id="ARBA00012025"/>
    </source>
</evidence>
<dbReference type="GO" id="GO:0004057">
    <property type="term" value="F:arginyl-tRNA--protein transferase activity"/>
    <property type="evidence" value="ECO:0007669"/>
    <property type="project" value="UniProtKB-EC"/>
</dbReference>
<feature type="region of interest" description="Disordered" evidence="5">
    <location>
        <begin position="333"/>
        <end position="367"/>
    </location>
</feature>
<keyword evidence="3" id="KW-0808">Transferase</keyword>
<evidence type="ECO:0000256" key="5">
    <source>
        <dbReference type="SAM" id="MobiDB-lite"/>
    </source>
</evidence>
<evidence type="ECO:0000256" key="3">
    <source>
        <dbReference type="ARBA" id="ARBA00022679"/>
    </source>
</evidence>
<dbReference type="EMBL" id="LN891077">
    <property type="protein sequence ID" value="CUS09572.1"/>
    <property type="molecule type" value="Genomic_DNA"/>
</dbReference>
<protein>
    <recommendedName>
        <fullName evidence="2">arginyltransferase</fullName>
        <ecNumber evidence="2">2.3.2.8</ecNumber>
    </recommendedName>
</protein>
<dbReference type="PANTHER" id="PTHR21367">
    <property type="entry name" value="ARGININE-TRNA-PROTEIN TRANSFERASE 1"/>
    <property type="match status" value="1"/>
</dbReference>
<evidence type="ECO:0000313" key="8">
    <source>
        <dbReference type="EMBL" id="CUS09572.1"/>
    </source>
</evidence>
<dbReference type="InterPro" id="IPR016181">
    <property type="entry name" value="Acyl_CoA_acyltransferase"/>
</dbReference>